<protein>
    <submittedName>
        <fullName evidence="2">Uncharacterized protein</fullName>
    </submittedName>
</protein>
<dbReference type="AlphaFoldDB" id="A0A915KBT2"/>
<accession>A0A915KBT2</accession>
<name>A0A915KBT2_ROMCU</name>
<dbReference type="WBParaSite" id="nRc.2.0.1.t35374-RA">
    <property type="protein sequence ID" value="nRc.2.0.1.t35374-RA"/>
    <property type="gene ID" value="nRc.2.0.1.g35374"/>
</dbReference>
<proteinExistence type="predicted"/>
<keyword evidence="1" id="KW-1185">Reference proteome</keyword>
<evidence type="ECO:0000313" key="2">
    <source>
        <dbReference type="WBParaSite" id="nRc.2.0.1.t35374-RA"/>
    </source>
</evidence>
<reference evidence="2" key="1">
    <citation type="submission" date="2022-11" db="UniProtKB">
        <authorList>
            <consortium name="WormBaseParasite"/>
        </authorList>
    </citation>
    <scope>IDENTIFICATION</scope>
</reference>
<dbReference type="Proteomes" id="UP000887565">
    <property type="component" value="Unplaced"/>
</dbReference>
<organism evidence="1 2">
    <name type="scientific">Romanomermis culicivorax</name>
    <name type="common">Nematode worm</name>
    <dbReference type="NCBI Taxonomy" id="13658"/>
    <lineage>
        <taxon>Eukaryota</taxon>
        <taxon>Metazoa</taxon>
        <taxon>Ecdysozoa</taxon>
        <taxon>Nematoda</taxon>
        <taxon>Enoplea</taxon>
        <taxon>Dorylaimia</taxon>
        <taxon>Mermithida</taxon>
        <taxon>Mermithoidea</taxon>
        <taxon>Mermithidae</taxon>
        <taxon>Romanomermis</taxon>
    </lineage>
</organism>
<sequence>LSEQLLCRLSFDADLLRRLPHCLSEEHCYSQNSDHEFGKPKIRSEAVHSWQNKINHMTAHLF</sequence>
<evidence type="ECO:0000313" key="1">
    <source>
        <dbReference type="Proteomes" id="UP000887565"/>
    </source>
</evidence>